<organism evidence="1 2">
    <name type="scientific">Heracleum sosnowskyi</name>
    <dbReference type="NCBI Taxonomy" id="360622"/>
    <lineage>
        <taxon>Eukaryota</taxon>
        <taxon>Viridiplantae</taxon>
        <taxon>Streptophyta</taxon>
        <taxon>Embryophyta</taxon>
        <taxon>Tracheophyta</taxon>
        <taxon>Spermatophyta</taxon>
        <taxon>Magnoliopsida</taxon>
        <taxon>eudicotyledons</taxon>
        <taxon>Gunneridae</taxon>
        <taxon>Pentapetalae</taxon>
        <taxon>asterids</taxon>
        <taxon>campanulids</taxon>
        <taxon>Apiales</taxon>
        <taxon>Apiaceae</taxon>
        <taxon>Apioideae</taxon>
        <taxon>apioid superclade</taxon>
        <taxon>Tordylieae</taxon>
        <taxon>Tordyliinae</taxon>
        <taxon>Heracleum</taxon>
    </lineage>
</organism>
<evidence type="ECO:0000313" key="1">
    <source>
        <dbReference type="EMBL" id="KAK1391490.1"/>
    </source>
</evidence>
<dbReference type="AlphaFoldDB" id="A0AAD8ITC5"/>
<reference evidence="1" key="1">
    <citation type="submission" date="2023-02" db="EMBL/GenBank/DDBJ databases">
        <title>Genome of toxic invasive species Heracleum sosnowskyi carries increased number of genes despite the absence of recent whole-genome duplications.</title>
        <authorList>
            <person name="Schelkunov M."/>
            <person name="Shtratnikova V."/>
            <person name="Makarenko M."/>
            <person name="Klepikova A."/>
            <person name="Omelchenko D."/>
            <person name="Novikova G."/>
            <person name="Obukhova E."/>
            <person name="Bogdanov V."/>
            <person name="Penin A."/>
            <person name="Logacheva M."/>
        </authorList>
    </citation>
    <scope>NUCLEOTIDE SEQUENCE</scope>
    <source>
        <strain evidence="1">Hsosn_3</strain>
        <tissue evidence="1">Leaf</tissue>
    </source>
</reference>
<protein>
    <submittedName>
        <fullName evidence="1">Uncharacterized protein</fullName>
    </submittedName>
</protein>
<reference evidence="1" key="2">
    <citation type="submission" date="2023-05" db="EMBL/GenBank/DDBJ databases">
        <authorList>
            <person name="Schelkunov M.I."/>
        </authorList>
    </citation>
    <scope>NUCLEOTIDE SEQUENCE</scope>
    <source>
        <strain evidence="1">Hsosn_3</strain>
        <tissue evidence="1">Leaf</tissue>
    </source>
</reference>
<keyword evidence="2" id="KW-1185">Reference proteome</keyword>
<accession>A0AAD8ITC5</accession>
<comment type="caution">
    <text evidence="1">The sequence shown here is derived from an EMBL/GenBank/DDBJ whole genome shotgun (WGS) entry which is preliminary data.</text>
</comment>
<evidence type="ECO:0000313" key="2">
    <source>
        <dbReference type="Proteomes" id="UP001237642"/>
    </source>
</evidence>
<dbReference type="EMBL" id="JAUIZM010000003">
    <property type="protein sequence ID" value="KAK1391490.1"/>
    <property type="molecule type" value="Genomic_DNA"/>
</dbReference>
<name>A0AAD8ITC5_9APIA</name>
<dbReference type="Proteomes" id="UP001237642">
    <property type="component" value="Unassembled WGS sequence"/>
</dbReference>
<sequence length="175" mass="20091">MLKELRELNLSKCINLKSSSLKQSFLQVGQHKLNSFEAYIPNKEVAEWLSYKSSGNTLSFTIPPNWGDNIVGFGLWIVYKCKYIDRGIYLLRAVITNRTILRVIETYHDLWLNPVVGETQSKVQFFNKEEISMKSGDRIKVSIPSLLYSDSTCQVPIVGVKVKNWGAHVIQRKPR</sequence>
<proteinExistence type="predicted"/>
<gene>
    <name evidence="1" type="ORF">POM88_010546</name>
</gene>